<dbReference type="PANTHER" id="PTHR31764:SF0">
    <property type="entry name" value="GENERATIVE CELL SPECIFIC-1_HAP2 DOMAIN-CONTAINING PROTEIN"/>
    <property type="match status" value="1"/>
</dbReference>
<evidence type="ECO:0000256" key="4">
    <source>
        <dbReference type="ARBA" id="ARBA00022692"/>
    </source>
</evidence>
<evidence type="ECO:0000256" key="10">
    <source>
        <dbReference type="ARBA" id="ARBA00023279"/>
    </source>
</evidence>
<keyword evidence="3" id="KW-1003">Cell membrane</keyword>
<evidence type="ECO:0000256" key="6">
    <source>
        <dbReference type="ARBA" id="ARBA00022989"/>
    </source>
</evidence>
<dbReference type="AlphaFoldDB" id="A0A8R2NSU5"/>
<organism evidence="12 13">
    <name type="scientific">Acyrthosiphon pisum</name>
    <name type="common">Pea aphid</name>
    <dbReference type="NCBI Taxonomy" id="7029"/>
    <lineage>
        <taxon>Eukaryota</taxon>
        <taxon>Metazoa</taxon>
        <taxon>Ecdysozoa</taxon>
        <taxon>Arthropoda</taxon>
        <taxon>Hexapoda</taxon>
        <taxon>Insecta</taxon>
        <taxon>Pterygota</taxon>
        <taxon>Neoptera</taxon>
        <taxon>Paraneoptera</taxon>
        <taxon>Hemiptera</taxon>
        <taxon>Sternorrhyncha</taxon>
        <taxon>Aphidomorpha</taxon>
        <taxon>Aphidoidea</taxon>
        <taxon>Aphididae</taxon>
        <taxon>Macrosiphini</taxon>
        <taxon>Acyrthosiphon</taxon>
    </lineage>
</organism>
<keyword evidence="8" id="KW-0472">Membrane</keyword>
<feature type="domain" description="Generative cell specific-1/HAP2" evidence="11">
    <location>
        <begin position="52"/>
        <end position="384"/>
    </location>
</feature>
<evidence type="ECO:0000256" key="7">
    <source>
        <dbReference type="ARBA" id="ARBA00023121"/>
    </source>
</evidence>
<dbReference type="OrthoDB" id="6630188at2759"/>
<keyword evidence="7" id="KW-0446">Lipid-binding</keyword>
<proteinExistence type="inferred from homology"/>
<keyword evidence="9" id="KW-1015">Disulfide bond</keyword>
<name>A0A8R2NSU5_ACYPI</name>
<dbReference type="GO" id="GO:0005886">
    <property type="term" value="C:plasma membrane"/>
    <property type="evidence" value="ECO:0007669"/>
    <property type="project" value="UniProtKB-SubCell"/>
</dbReference>
<evidence type="ECO:0000313" key="13">
    <source>
        <dbReference type="Proteomes" id="UP000007819"/>
    </source>
</evidence>
<evidence type="ECO:0000256" key="3">
    <source>
        <dbReference type="ARBA" id="ARBA00022475"/>
    </source>
</evidence>
<evidence type="ECO:0000313" key="12">
    <source>
        <dbReference type="EnsemblMetazoa" id="XP_029347337.1"/>
    </source>
</evidence>
<comment type="subcellular location">
    <subcellularLocation>
        <location evidence="1">Cell membrane</location>
        <topology evidence="1">Single-pass type I membrane protein</topology>
    </subcellularLocation>
</comment>
<evidence type="ECO:0000256" key="8">
    <source>
        <dbReference type="ARBA" id="ARBA00023136"/>
    </source>
</evidence>
<keyword evidence="5" id="KW-0732">Signal</keyword>
<dbReference type="GeneID" id="100569456"/>
<dbReference type="GO" id="GO:0008289">
    <property type="term" value="F:lipid binding"/>
    <property type="evidence" value="ECO:0007669"/>
    <property type="project" value="UniProtKB-KW"/>
</dbReference>
<evidence type="ECO:0000256" key="9">
    <source>
        <dbReference type="ARBA" id="ARBA00023157"/>
    </source>
</evidence>
<dbReference type="PANTHER" id="PTHR31764">
    <property type="entry name" value="PROTEIN HAPLESS 2"/>
    <property type="match status" value="1"/>
</dbReference>
<reference evidence="13" key="1">
    <citation type="submission" date="2010-06" db="EMBL/GenBank/DDBJ databases">
        <authorList>
            <person name="Jiang H."/>
            <person name="Abraham K."/>
            <person name="Ali S."/>
            <person name="Alsbrooks S.L."/>
            <person name="Anim B.N."/>
            <person name="Anosike U.S."/>
            <person name="Attaway T."/>
            <person name="Bandaranaike D.P."/>
            <person name="Battles P.K."/>
            <person name="Bell S.N."/>
            <person name="Bell A.V."/>
            <person name="Beltran B."/>
            <person name="Bickham C."/>
            <person name="Bustamante Y."/>
            <person name="Caleb T."/>
            <person name="Canada A."/>
            <person name="Cardenas V."/>
            <person name="Carter K."/>
            <person name="Chacko J."/>
            <person name="Chandrabose M.N."/>
            <person name="Chavez D."/>
            <person name="Chavez A."/>
            <person name="Chen L."/>
            <person name="Chu H.-S."/>
            <person name="Claassen K.J."/>
            <person name="Cockrell R."/>
            <person name="Collins M."/>
            <person name="Cooper J.A."/>
            <person name="Cree A."/>
            <person name="Curry S.M."/>
            <person name="Da Y."/>
            <person name="Dao M.D."/>
            <person name="Das B."/>
            <person name="Davila M.-L."/>
            <person name="Davy-Carroll L."/>
            <person name="Denson S."/>
            <person name="Dinh H."/>
            <person name="Ebong V.E."/>
            <person name="Edwards J.R."/>
            <person name="Egan A."/>
            <person name="El-Daye J."/>
            <person name="Escobedo L."/>
            <person name="Fernandez S."/>
            <person name="Fernando P.R."/>
            <person name="Flagg N."/>
            <person name="Forbes L.D."/>
            <person name="Fowler R.G."/>
            <person name="Fu Q."/>
            <person name="Gabisi R.A."/>
            <person name="Ganer J."/>
            <person name="Garbino Pronczuk A."/>
            <person name="Garcia R.M."/>
            <person name="Garner T."/>
            <person name="Garrett T.E."/>
            <person name="Gonzalez D.A."/>
            <person name="Hamid H."/>
            <person name="Hawkins E.S."/>
            <person name="Hirani K."/>
            <person name="Hogues M.E."/>
            <person name="Hollins B."/>
            <person name="Hsiao C.-H."/>
            <person name="Jabil R."/>
            <person name="James M.L."/>
            <person name="Jhangiani S.N."/>
            <person name="Johnson B."/>
            <person name="Johnson Q."/>
            <person name="Joshi V."/>
            <person name="Kalu J.B."/>
            <person name="Kam C."/>
            <person name="Kashfia A."/>
            <person name="Keebler J."/>
            <person name="Kisamo H."/>
            <person name="Kovar C.L."/>
            <person name="Lago L.A."/>
            <person name="Lai C.-Y."/>
            <person name="Laidlaw J."/>
            <person name="Lara F."/>
            <person name="Le T.-K."/>
            <person name="Lee S.L."/>
            <person name="Legall F.H."/>
            <person name="Lemon S.J."/>
            <person name="Lewis L.R."/>
            <person name="Li B."/>
            <person name="Liu Y."/>
            <person name="Liu Y.-S."/>
            <person name="Lopez J."/>
            <person name="Lozado R.J."/>
            <person name="Lu J."/>
            <person name="Madu R.C."/>
            <person name="Maheshwari M."/>
            <person name="Maheshwari R."/>
            <person name="Malloy K."/>
            <person name="Martinez E."/>
            <person name="Mathew T."/>
            <person name="Mercado I.C."/>
            <person name="Mercado C."/>
            <person name="Meyer B."/>
            <person name="Montgomery K."/>
            <person name="Morgan M.B."/>
            <person name="Munidasa M."/>
            <person name="Nazareth L.V."/>
            <person name="Nelson J."/>
            <person name="Ng B.M."/>
            <person name="Nguyen N.B."/>
            <person name="Nguyen P.Q."/>
            <person name="Nguyen T."/>
            <person name="Obregon M."/>
            <person name="Okwuonu G.O."/>
            <person name="Onwere C.G."/>
            <person name="Orozco G."/>
            <person name="Parra A."/>
            <person name="Patel S."/>
            <person name="Patil S."/>
            <person name="Perez A."/>
            <person name="Perez Y."/>
            <person name="Pham C."/>
            <person name="Primus E.L."/>
            <person name="Pu L.-L."/>
            <person name="Puazo M."/>
            <person name="Qin X."/>
            <person name="Quiroz J.B."/>
            <person name="Reese J."/>
            <person name="Richards S."/>
            <person name="Rives C.M."/>
            <person name="Robberts R."/>
            <person name="Ruiz S.J."/>
            <person name="Ruiz M.J."/>
            <person name="Santibanez J."/>
            <person name="Schneider B.W."/>
            <person name="Sisson I."/>
            <person name="Smith M."/>
            <person name="Sodergren E."/>
            <person name="Song X.-Z."/>
            <person name="Song B.B."/>
            <person name="Summersgill H."/>
            <person name="Thelus R."/>
            <person name="Thornton R.D."/>
            <person name="Trejos Z.Y."/>
            <person name="Usmani K."/>
            <person name="Vattathil S."/>
            <person name="Villasana D."/>
            <person name="Walker D.L."/>
            <person name="Wang S."/>
            <person name="Wang K."/>
            <person name="White C.S."/>
            <person name="Williams A.C."/>
            <person name="Williamson J."/>
            <person name="Wilson K."/>
            <person name="Woghiren I.O."/>
            <person name="Woodworth J.R."/>
            <person name="Worley K.C."/>
            <person name="Wright R.A."/>
            <person name="Wu W."/>
            <person name="Young L."/>
            <person name="Zhang L."/>
            <person name="Zhang J."/>
            <person name="Zhu Y."/>
            <person name="Muzny D.M."/>
            <person name="Weinstock G."/>
            <person name="Gibbs R.A."/>
        </authorList>
    </citation>
    <scope>NUCLEOTIDE SEQUENCE [LARGE SCALE GENOMIC DNA]</scope>
    <source>
        <strain evidence="13">LSR1</strain>
    </source>
</reference>
<dbReference type="EnsemblMetazoa" id="XM_029491477.1">
    <property type="protein sequence ID" value="XP_029347337.1"/>
    <property type="gene ID" value="LOC100569456"/>
</dbReference>
<evidence type="ECO:0000259" key="11">
    <source>
        <dbReference type="Pfam" id="PF10699"/>
    </source>
</evidence>
<dbReference type="GO" id="GO:0007338">
    <property type="term" value="P:single fertilization"/>
    <property type="evidence" value="ECO:0007669"/>
    <property type="project" value="UniProtKB-KW"/>
</dbReference>
<evidence type="ECO:0000256" key="2">
    <source>
        <dbReference type="ARBA" id="ARBA00010929"/>
    </source>
</evidence>
<keyword evidence="4" id="KW-0812">Transmembrane</keyword>
<comment type="similarity">
    <text evidence="2">Belongs to the HAP2/GCS1 family.</text>
</comment>
<evidence type="ECO:0000256" key="1">
    <source>
        <dbReference type="ARBA" id="ARBA00004251"/>
    </source>
</evidence>
<dbReference type="KEGG" id="api:100569456"/>
<sequence length="465" mass="52390">MRVLGESNGYYCTGSNSGNIHFKCIKTPCNGTLCETIIDYLEKPGPDVIIDTNNKVLLNLEIENISTIHVLFINYVRDSVNLNKTTYRLLKPIVLKVQLAGLRELYKLRFINYVNGGPTEEVISKATRKYYFGCDSGNINPTCGMQYYNLNEPVPFSEGFCCSCIDSVNAARQQRSSEALKRNNTSITTNIDVIVQPRGEQDCKNISRSPGYANSFTYHESAHCFRYSDLWFNVYKVEKSETVLPLTLELFKKSESSVYVLHQQCSSSSSSNRKQTIFKDLVSYRYEVKGLNETVENDLMAMFVLIPQDVPKMYQYGLPHFNDRGAGKYLAIHPSRMSKNGGSECDRIGVEPRGFYEQPDRCYRLRGSCLNQQPNQLIQQREGYCSGEPLTGAGSGRLFIEDYVQGDISFDNAADHIIVDLQSASSAAESSMSVQSVGEIRLDDNAVVNDKYLLPIFIFEALLFS</sequence>
<dbReference type="InterPro" id="IPR018928">
    <property type="entry name" value="HAP2/GCS1_dom"/>
</dbReference>
<dbReference type="RefSeq" id="XP_029347337.1">
    <property type="nucleotide sequence ID" value="XM_029491477.1"/>
</dbReference>
<keyword evidence="13" id="KW-1185">Reference proteome</keyword>
<dbReference type="Pfam" id="PF10699">
    <property type="entry name" value="HAP2-GCS1"/>
    <property type="match status" value="1"/>
</dbReference>
<accession>A0A8R2NSU5</accession>
<protein>
    <recommendedName>
        <fullName evidence="11">Generative cell specific-1/HAP2 domain-containing protein</fullName>
    </recommendedName>
</protein>
<keyword evidence="10" id="KW-0278">Fertilization</keyword>
<keyword evidence="6" id="KW-1133">Transmembrane helix</keyword>
<dbReference type="InterPro" id="IPR040326">
    <property type="entry name" value="HAP2/GCS1"/>
</dbReference>
<dbReference type="Proteomes" id="UP000007819">
    <property type="component" value="Chromosome A3"/>
</dbReference>
<evidence type="ECO:0000256" key="5">
    <source>
        <dbReference type="ARBA" id="ARBA00022729"/>
    </source>
</evidence>
<reference evidence="12" key="2">
    <citation type="submission" date="2022-06" db="UniProtKB">
        <authorList>
            <consortium name="EnsemblMetazoa"/>
        </authorList>
    </citation>
    <scope>IDENTIFICATION</scope>
</reference>